<gene>
    <name evidence="3" type="ORF">B0T17DRAFT_618309</name>
</gene>
<evidence type="ECO:0000313" key="4">
    <source>
        <dbReference type="Proteomes" id="UP001174934"/>
    </source>
</evidence>
<name>A0AA39WUS0_9PEZI</name>
<evidence type="ECO:0000259" key="2">
    <source>
        <dbReference type="PROSITE" id="PS50181"/>
    </source>
</evidence>
<dbReference type="InterPro" id="IPR001810">
    <property type="entry name" value="F-box_dom"/>
</dbReference>
<dbReference type="Pfam" id="PF00646">
    <property type="entry name" value="F-box"/>
    <property type="match status" value="1"/>
</dbReference>
<evidence type="ECO:0000313" key="3">
    <source>
        <dbReference type="EMBL" id="KAK0621931.1"/>
    </source>
</evidence>
<accession>A0AA39WUS0</accession>
<proteinExistence type="predicted"/>
<feature type="domain" description="F-box" evidence="2">
    <location>
        <begin position="138"/>
        <end position="172"/>
    </location>
</feature>
<organism evidence="3 4">
    <name type="scientific">Bombardia bombarda</name>
    <dbReference type="NCBI Taxonomy" id="252184"/>
    <lineage>
        <taxon>Eukaryota</taxon>
        <taxon>Fungi</taxon>
        <taxon>Dikarya</taxon>
        <taxon>Ascomycota</taxon>
        <taxon>Pezizomycotina</taxon>
        <taxon>Sordariomycetes</taxon>
        <taxon>Sordariomycetidae</taxon>
        <taxon>Sordariales</taxon>
        <taxon>Lasiosphaeriaceae</taxon>
        <taxon>Bombardia</taxon>
    </lineage>
</organism>
<evidence type="ECO:0000256" key="1">
    <source>
        <dbReference type="SAM" id="MobiDB-lite"/>
    </source>
</evidence>
<dbReference type="AlphaFoldDB" id="A0AA39WUS0"/>
<dbReference type="SUPFAM" id="SSF81383">
    <property type="entry name" value="F-box domain"/>
    <property type="match status" value="1"/>
</dbReference>
<feature type="region of interest" description="Disordered" evidence="1">
    <location>
        <begin position="585"/>
        <end position="627"/>
    </location>
</feature>
<keyword evidence="4" id="KW-1185">Reference proteome</keyword>
<dbReference type="Proteomes" id="UP001174934">
    <property type="component" value="Unassembled WGS sequence"/>
</dbReference>
<comment type="caution">
    <text evidence="3">The sequence shown here is derived from an EMBL/GenBank/DDBJ whole genome shotgun (WGS) entry which is preliminary data.</text>
</comment>
<reference evidence="3" key="1">
    <citation type="submission" date="2023-06" db="EMBL/GenBank/DDBJ databases">
        <title>Genome-scale phylogeny and comparative genomics of the fungal order Sordariales.</title>
        <authorList>
            <consortium name="Lawrence Berkeley National Laboratory"/>
            <person name="Hensen N."/>
            <person name="Bonometti L."/>
            <person name="Westerberg I."/>
            <person name="Brannstrom I.O."/>
            <person name="Guillou S."/>
            <person name="Cros-Aarteil S."/>
            <person name="Calhoun S."/>
            <person name="Haridas S."/>
            <person name="Kuo A."/>
            <person name="Mondo S."/>
            <person name="Pangilinan J."/>
            <person name="Riley R."/>
            <person name="LaButti K."/>
            <person name="Andreopoulos B."/>
            <person name="Lipzen A."/>
            <person name="Chen C."/>
            <person name="Yanf M."/>
            <person name="Daum C."/>
            <person name="Ng V."/>
            <person name="Clum A."/>
            <person name="Steindorff A."/>
            <person name="Ohm R."/>
            <person name="Martin F."/>
            <person name="Silar P."/>
            <person name="Natvig D."/>
            <person name="Lalanne C."/>
            <person name="Gautier V."/>
            <person name="Ament-velasquez S.L."/>
            <person name="Kruys A."/>
            <person name="Hutchinson M.I."/>
            <person name="Powell A.J."/>
            <person name="Barry K."/>
            <person name="Miller A.N."/>
            <person name="Grigoriev I.V."/>
            <person name="Debuchy R."/>
            <person name="Gladieux P."/>
            <person name="Thoren M.H."/>
            <person name="Johannesson H."/>
        </authorList>
    </citation>
    <scope>NUCLEOTIDE SEQUENCE</scope>
    <source>
        <strain evidence="3">SMH3391-2</strain>
    </source>
</reference>
<protein>
    <recommendedName>
        <fullName evidence="2">F-box domain-containing protein</fullName>
    </recommendedName>
</protein>
<dbReference type="PROSITE" id="PS50181">
    <property type="entry name" value="FBOX"/>
    <property type="match status" value="1"/>
</dbReference>
<feature type="compositionally biased region" description="Polar residues" evidence="1">
    <location>
        <begin position="617"/>
        <end position="627"/>
    </location>
</feature>
<dbReference type="InterPro" id="IPR036047">
    <property type="entry name" value="F-box-like_dom_sf"/>
</dbReference>
<dbReference type="EMBL" id="JAULSR010000004">
    <property type="protein sequence ID" value="KAK0621931.1"/>
    <property type="molecule type" value="Genomic_DNA"/>
</dbReference>
<sequence length="627" mass="70766">MAGNPYPHPVPVPADWIMDASNLEQHVGLYVALEQEFQRWAAGLPSSDFIEQEFFDRVATFSLIKLVLLNERMLQSPHLRKAFARVVEEEDAYRAECAAEALFPNPWLNLPLPHSASMSNHTGMDIRSSVSIAPSNPRAALAEMPNEILEQITKLLPPEAAAALAQTCKKFNIRLGDCYINRFNPTTNAYPTSEEKFRFLQLLERDTVDLVACSECRNLHRAYEVQPFKWPVKCAARQYKPKSWNDLYVADPFNTYNVIRAWALHMVRGPGHPLHSVEMQTRGLQNIVAASVDHEHSRRVHSVTARVVNGRLLVREQLVLAPFVNGKLTGWSIRFLARVLQYDRYNAITVCPHDLFKKLVSCEYDPDSNRDEFNVKVVASSAFSKRIAKSILPGKVYHLLYPPPGQMAKQSMSIGSSCHHCATDLGLAAQYKDMGGPGDGSDKNMDGWKYNSHQIALPSETQKGIGLYEGSCFVKAIPFVAGRARKSDRESFKIWKAYEDDAYPPQLAMEQGVVDGKNKYRPPDSSYLLPVTFRNYFPNSNNDYSDKDSSDKDNFEDYDSCESHIDPVVIERLFAPLDEWSATMEMDDKEPFPPGLRERYPSTGDLNAPMREEAPLQNPQSNIAGGW</sequence>